<keyword evidence="3" id="KW-1185">Reference proteome</keyword>
<comment type="caution">
    <text evidence="2">The sequence shown here is derived from an EMBL/GenBank/DDBJ whole genome shotgun (WGS) entry which is preliminary data.</text>
</comment>
<gene>
    <name evidence="2" type="ORF">GLIP_0850</name>
</gene>
<keyword evidence="1" id="KW-0812">Transmembrane</keyword>
<dbReference type="OrthoDB" id="821805at2"/>
<reference evidence="2 3" key="1">
    <citation type="journal article" date="2017" name="Antonie Van Leeuwenhoek">
        <title>Rhizobium rhizosphaerae sp. nov., a novel species isolated from rice rhizosphere.</title>
        <authorList>
            <person name="Zhao J.J."/>
            <person name="Zhang J."/>
            <person name="Zhang R.J."/>
            <person name="Zhang C.W."/>
            <person name="Yin H.Q."/>
            <person name="Zhang X.X."/>
        </authorList>
    </citation>
    <scope>NUCLEOTIDE SEQUENCE [LARGE SCALE GENOMIC DNA]</scope>
    <source>
        <strain evidence="2 3">E3</strain>
    </source>
</reference>
<accession>K6YQ84</accession>
<name>K6YQ84_9ALTE</name>
<evidence type="ECO:0000313" key="2">
    <source>
        <dbReference type="EMBL" id="GAC13495.1"/>
    </source>
</evidence>
<evidence type="ECO:0000256" key="1">
    <source>
        <dbReference type="SAM" id="Phobius"/>
    </source>
</evidence>
<sequence length="235" mass="27110">MFNRQKWMPRIIEGTVIIASILLAFLIDAWWQERQKALMERQIILAVISEIESNTSMANDAIASHKTALENIKKFLVSDVNQFVELSPEEIYKKIEYFPYSMEYVANLSAANMLIQSPPLNENGIVVRRSVGEYMRASREQAGIVIDQERRNILRLMSGVISEREDFDFTNSDFLYIQSLVAHVGPNTLAQLRSNPEFVKHLLDKSHIQIILLSRLEQLVIKMEKLKLELSELTD</sequence>
<keyword evidence="1" id="KW-0472">Membrane</keyword>
<proteinExistence type="predicted"/>
<dbReference type="AlphaFoldDB" id="K6YQ84"/>
<dbReference type="EMBL" id="BAEN01000021">
    <property type="protein sequence ID" value="GAC13495.1"/>
    <property type="molecule type" value="Genomic_DNA"/>
</dbReference>
<dbReference type="RefSeq" id="WP_008843312.1">
    <property type="nucleotide sequence ID" value="NZ_BAEN01000021.1"/>
</dbReference>
<organism evidence="2 3">
    <name type="scientific">Aliiglaciecola lipolytica E3</name>
    <dbReference type="NCBI Taxonomy" id="1127673"/>
    <lineage>
        <taxon>Bacteria</taxon>
        <taxon>Pseudomonadati</taxon>
        <taxon>Pseudomonadota</taxon>
        <taxon>Gammaproteobacteria</taxon>
        <taxon>Alteromonadales</taxon>
        <taxon>Alteromonadaceae</taxon>
        <taxon>Aliiglaciecola</taxon>
    </lineage>
</organism>
<keyword evidence="1" id="KW-1133">Transmembrane helix</keyword>
<feature type="transmembrane region" description="Helical" evidence="1">
    <location>
        <begin position="12"/>
        <end position="31"/>
    </location>
</feature>
<evidence type="ECO:0000313" key="3">
    <source>
        <dbReference type="Proteomes" id="UP000006334"/>
    </source>
</evidence>
<dbReference type="Proteomes" id="UP000006334">
    <property type="component" value="Unassembled WGS sequence"/>
</dbReference>
<protein>
    <submittedName>
        <fullName evidence="2">Uncharacterized protein</fullName>
    </submittedName>
</protein>